<feature type="domain" description="Condensation" evidence="1">
    <location>
        <begin position="82"/>
        <end position="373"/>
    </location>
</feature>
<dbReference type="Gene3D" id="3.30.559.10">
    <property type="entry name" value="Chloramphenicol acetyltransferase-like domain"/>
    <property type="match status" value="1"/>
</dbReference>
<reference evidence="2" key="3">
    <citation type="submission" date="2020-02" db="EMBL/GenBank/DDBJ databases">
        <authorList>
            <person name="Matsumoto Y."/>
            <person name="Motooka D."/>
            <person name="Nakamura S."/>
        </authorList>
    </citation>
    <scope>NUCLEOTIDE SEQUENCE</scope>
    <source>
        <strain evidence="2">JCM 18113</strain>
    </source>
</reference>
<evidence type="ECO:0000313" key="4">
    <source>
        <dbReference type="Proteomes" id="UP000192760"/>
    </source>
</evidence>
<sequence length="488" mass="53912">MFVGAGPARGLFVGTVHDWVPGSGRIVSWQASPASLEKAQQAPVSDVPLSAMQEAHLRGYSRYAARGLNYARLVIGSGDEIGRCDIRAMSYVINAHLRRHKTYHSWFVFEDAERIVRHTMEDPADIEFLPIRHGEMSTSEWQEFVLSTPDPVQWDCFRFGIIQRADHFTFFANVDHLHCDPTIISGLYAEIVMNYRILVTGGALAASPPPASHDDFCLREKQHLSTLSLASPEVRKWIEFAENNGGTLPDFPLPLGDLSEPTGGALVVERLMNQEQTAEFEALCTKAGARVSGGLFACVALAQYELTGATTYYGLAPTDNRRSLAEFATMGWFTGVVPFTVPVEPASFQETARAAQESFDANLDLAKVSFNDVLKMVPWLREWGPNCTMVNYMDTGLPPFSATIASHMKNANIRIYCDPRDPAHLYISVIRLFDQVSIWVNFPNNPVARDSVTRYLSALKSVLGRVVGARHAGSAMTDVTGLAYADDD</sequence>
<dbReference type="Proteomes" id="UP000192760">
    <property type="component" value="Unassembled WGS sequence"/>
</dbReference>
<keyword evidence="5" id="KW-1185">Reference proteome</keyword>
<dbReference type="InterPro" id="IPR001242">
    <property type="entry name" value="Condensation_dom"/>
</dbReference>
<dbReference type="RefSeq" id="WP_083095106.1">
    <property type="nucleotide sequence ID" value="NZ_JACKUF010000011.1"/>
</dbReference>
<gene>
    <name evidence="2" type="primary">papA3</name>
    <name evidence="3" type="ORF">BST30_12090</name>
    <name evidence="2" type="ORF">MMAN_40010</name>
</gene>
<dbReference type="STRING" id="560555.BST30_12090"/>
<reference evidence="2 5" key="2">
    <citation type="journal article" date="2019" name="Emerg. Microbes Infect.">
        <title>Comprehensive subspecies identification of 175 nontuberculous mycobacteria species based on 7547 genomic profiles.</title>
        <authorList>
            <person name="Matsumoto Y."/>
            <person name="Kinjo T."/>
            <person name="Motooka D."/>
            <person name="Nabeya D."/>
            <person name="Jung N."/>
            <person name="Uechi K."/>
            <person name="Horii T."/>
            <person name="Iida T."/>
            <person name="Fujita J."/>
            <person name="Nakamura S."/>
        </authorList>
    </citation>
    <scope>NUCLEOTIDE SEQUENCE [LARGE SCALE GENOMIC DNA]</scope>
    <source>
        <strain evidence="2 5">JCM 18113</strain>
    </source>
</reference>
<dbReference type="Gene3D" id="3.30.559.30">
    <property type="entry name" value="Nonribosomal peptide synthetase, condensation domain"/>
    <property type="match status" value="1"/>
</dbReference>
<keyword evidence="3" id="KW-0012">Acyltransferase</keyword>
<dbReference type="EMBL" id="MVHW01000011">
    <property type="protein sequence ID" value="ORB05984.1"/>
    <property type="molecule type" value="Genomic_DNA"/>
</dbReference>
<protein>
    <submittedName>
        <fullName evidence="2 3">Acyltransferase</fullName>
    </submittedName>
</protein>
<dbReference type="AlphaFoldDB" id="A0A1X0FW05"/>
<evidence type="ECO:0000313" key="3">
    <source>
        <dbReference type="EMBL" id="ORB05984.1"/>
    </source>
</evidence>
<reference evidence="3 4" key="1">
    <citation type="submission" date="2017-02" db="EMBL/GenBank/DDBJ databases">
        <title>The new phylogeny of genus Mycobacterium.</title>
        <authorList>
            <person name="Tortoli E."/>
            <person name="Trovato A."/>
            <person name="Cirillo D.M."/>
        </authorList>
    </citation>
    <scope>NUCLEOTIDE SEQUENCE [LARGE SCALE GENOMIC DNA]</scope>
    <source>
        <strain evidence="3 4">DSM 45255</strain>
    </source>
</reference>
<dbReference type="GO" id="GO:0016746">
    <property type="term" value="F:acyltransferase activity"/>
    <property type="evidence" value="ECO:0007669"/>
    <property type="project" value="UniProtKB-KW"/>
</dbReference>
<evidence type="ECO:0000259" key="1">
    <source>
        <dbReference type="Pfam" id="PF00668"/>
    </source>
</evidence>
<keyword evidence="3" id="KW-0808">Transferase</keyword>
<organism evidence="3 4">
    <name type="scientific">Mycobacterium mantenii</name>
    <dbReference type="NCBI Taxonomy" id="560555"/>
    <lineage>
        <taxon>Bacteria</taxon>
        <taxon>Bacillati</taxon>
        <taxon>Actinomycetota</taxon>
        <taxon>Actinomycetes</taxon>
        <taxon>Mycobacteriales</taxon>
        <taxon>Mycobacteriaceae</taxon>
        <taxon>Mycobacterium</taxon>
        <taxon>Mycobacterium avium complex (MAC)</taxon>
    </lineage>
</organism>
<evidence type="ECO:0000313" key="5">
    <source>
        <dbReference type="Proteomes" id="UP000465812"/>
    </source>
</evidence>
<dbReference type="GO" id="GO:0008610">
    <property type="term" value="P:lipid biosynthetic process"/>
    <property type="evidence" value="ECO:0007669"/>
    <property type="project" value="UniProtKB-ARBA"/>
</dbReference>
<dbReference type="Pfam" id="PF00668">
    <property type="entry name" value="Condensation"/>
    <property type="match status" value="1"/>
</dbReference>
<dbReference type="InterPro" id="IPR023213">
    <property type="entry name" value="CAT-like_dom_sf"/>
</dbReference>
<name>A0A1X0FW05_MYCNT</name>
<accession>A0A1X0FW05</accession>
<dbReference type="EMBL" id="AP022590">
    <property type="protein sequence ID" value="BBY39867.1"/>
    <property type="molecule type" value="Genomic_DNA"/>
</dbReference>
<dbReference type="Proteomes" id="UP000465812">
    <property type="component" value="Chromosome"/>
</dbReference>
<proteinExistence type="predicted"/>
<evidence type="ECO:0000313" key="2">
    <source>
        <dbReference type="EMBL" id="BBY39867.1"/>
    </source>
</evidence>
<dbReference type="SUPFAM" id="SSF52777">
    <property type="entry name" value="CoA-dependent acyltransferases"/>
    <property type="match status" value="2"/>
</dbReference>